<name>A0AAE1K636_PETCI</name>
<dbReference type="EMBL" id="JAWQEG010003923">
    <property type="protein sequence ID" value="KAK3863843.1"/>
    <property type="molecule type" value="Genomic_DNA"/>
</dbReference>
<keyword evidence="3" id="KW-1185">Reference proteome</keyword>
<gene>
    <name evidence="2" type="ORF">Pcinc_030422</name>
</gene>
<feature type="compositionally biased region" description="Basic and acidic residues" evidence="1">
    <location>
        <begin position="52"/>
        <end position="67"/>
    </location>
</feature>
<organism evidence="2 3">
    <name type="scientific">Petrolisthes cinctipes</name>
    <name type="common">Flat porcelain crab</name>
    <dbReference type="NCBI Taxonomy" id="88211"/>
    <lineage>
        <taxon>Eukaryota</taxon>
        <taxon>Metazoa</taxon>
        <taxon>Ecdysozoa</taxon>
        <taxon>Arthropoda</taxon>
        <taxon>Crustacea</taxon>
        <taxon>Multicrustacea</taxon>
        <taxon>Malacostraca</taxon>
        <taxon>Eumalacostraca</taxon>
        <taxon>Eucarida</taxon>
        <taxon>Decapoda</taxon>
        <taxon>Pleocyemata</taxon>
        <taxon>Anomura</taxon>
        <taxon>Galatheoidea</taxon>
        <taxon>Porcellanidae</taxon>
        <taxon>Petrolisthes</taxon>
    </lineage>
</organism>
<protein>
    <submittedName>
        <fullName evidence="2">Uncharacterized protein</fullName>
    </submittedName>
</protein>
<evidence type="ECO:0000313" key="3">
    <source>
        <dbReference type="Proteomes" id="UP001286313"/>
    </source>
</evidence>
<feature type="compositionally biased region" description="Gly residues" evidence="1">
    <location>
        <begin position="74"/>
        <end position="90"/>
    </location>
</feature>
<evidence type="ECO:0000256" key="1">
    <source>
        <dbReference type="SAM" id="MobiDB-lite"/>
    </source>
</evidence>
<sequence length="182" mass="19702">MEEEEVEEEENTTGRALLKIEEGATPHYMRRKVSNSRPHRRSTGILRHRKGKDGGRKGKDGGRRNGGDRMSGSRTGGSDGRKSGGGYGGSDGRKSRGGGGGYSGGGGGGSNLPRLTAMYEQALSKFGEGLLRNPRHRHLLPPDAPPPARATRHQNKLVPLRAPRTDRYRQSAIPTLVRKINT</sequence>
<reference evidence="2" key="1">
    <citation type="submission" date="2023-10" db="EMBL/GenBank/DDBJ databases">
        <title>Genome assemblies of two species of porcelain crab, Petrolisthes cinctipes and Petrolisthes manimaculis (Anomura: Porcellanidae).</title>
        <authorList>
            <person name="Angst P."/>
        </authorList>
    </citation>
    <scope>NUCLEOTIDE SEQUENCE</scope>
    <source>
        <strain evidence="2">PB745_01</strain>
        <tissue evidence="2">Gill</tissue>
    </source>
</reference>
<proteinExistence type="predicted"/>
<feature type="compositionally biased region" description="Gly residues" evidence="1">
    <location>
        <begin position="97"/>
        <end position="110"/>
    </location>
</feature>
<feature type="region of interest" description="Disordered" evidence="1">
    <location>
        <begin position="1"/>
        <end position="113"/>
    </location>
</feature>
<feature type="compositionally biased region" description="Basic residues" evidence="1">
    <location>
        <begin position="28"/>
        <end position="51"/>
    </location>
</feature>
<dbReference type="Proteomes" id="UP001286313">
    <property type="component" value="Unassembled WGS sequence"/>
</dbReference>
<comment type="caution">
    <text evidence="2">The sequence shown here is derived from an EMBL/GenBank/DDBJ whole genome shotgun (WGS) entry which is preliminary data.</text>
</comment>
<dbReference type="AlphaFoldDB" id="A0AAE1K636"/>
<feature type="compositionally biased region" description="Acidic residues" evidence="1">
    <location>
        <begin position="1"/>
        <end position="11"/>
    </location>
</feature>
<accession>A0AAE1K636</accession>
<evidence type="ECO:0000313" key="2">
    <source>
        <dbReference type="EMBL" id="KAK3863843.1"/>
    </source>
</evidence>